<keyword evidence="5" id="KW-0812">Transmembrane</keyword>
<dbReference type="GO" id="GO:0016559">
    <property type="term" value="P:peroxisome fission"/>
    <property type="evidence" value="ECO:0007669"/>
    <property type="project" value="InterPro"/>
</dbReference>
<evidence type="ECO:0000256" key="5">
    <source>
        <dbReference type="SAM" id="Phobius"/>
    </source>
</evidence>
<protein>
    <submittedName>
        <fullName evidence="6">Peroxin 11B</fullName>
    </submittedName>
</protein>
<keyword evidence="3" id="KW-0576">Peroxisome</keyword>
<evidence type="ECO:0000256" key="4">
    <source>
        <dbReference type="ARBA" id="ARBA00046271"/>
    </source>
</evidence>
<evidence type="ECO:0000256" key="1">
    <source>
        <dbReference type="ARBA" id="ARBA00022593"/>
    </source>
</evidence>
<dbReference type="Pfam" id="PF05648">
    <property type="entry name" value="PEX11"/>
    <property type="match status" value="1"/>
</dbReference>
<name>A0A167VCR5_9EURO</name>
<organism evidence="6 7">
    <name type="scientific">Ascosphaera apis ARSEF 7405</name>
    <dbReference type="NCBI Taxonomy" id="392613"/>
    <lineage>
        <taxon>Eukaryota</taxon>
        <taxon>Fungi</taxon>
        <taxon>Dikarya</taxon>
        <taxon>Ascomycota</taxon>
        <taxon>Pezizomycotina</taxon>
        <taxon>Eurotiomycetes</taxon>
        <taxon>Eurotiomycetidae</taxon>
        <taxon>Onygenales</taxon>
        <taxon>Ascosphaeraceae</taxon>
        <taxon>Ascosphaera</taxon>
    </lineage>
</organism>
<evidence type="ECO:0000256" key="2">
    <source>
        <dbReference type="ARBA" id="ARBA00023136"/>
    </source>
</evidence>
<proteinExistence type="predicted"/>
<dbReference type="OrthoDB" id="3636394at2759"/>
<keyword evidence="2 5" id="KW-0472">Membrane</keyword>
<keyword evidence="7" id="KW-1185">Reference proteome</keyword>
<evidence type="ECO:0000313" key="7">
    <source>
        <dbReference type="Proteomes" id="UP000242877"/>
    </source>
</evidence>
<evidence type="ECO:0000313" key="6">
    <source>
        <dbReference type="EMBL" id="KZZ87347.1"/>
    </source>
</evidence>
<comment type="caution">
    <text evidence="6">The sequence shown here is derived from an EMBL/GenBank/DDBJ whole genome shotgun (WGS) entry which is preliminary data.</text>
</comment>
<dbReference type="Proteomes" id="UP000242877">
    <property type="component" value="Unassembled WGS sequence"/>
</dbReference>
<keyword evidence="1" id="KW-0962">Peroxisome biogenesis</keyword>
<dbReference type="PANTHER" id="PTHR12652">
    <property type="entry name" value="PEROXISOMAL BIOGENESIS FACTOR 11"/>
    <property type="match status" value="1"/>
</dbReference>
<gene>
    <name evidence="6" type="ORF">AAP_05728</name>
</gene>
<dbReference type="EMBL" id="AZGZ01000035">
    <property type="protein sequence ID" value="KZZ87347.1"/>
    <property type="molecule type" value="Genomic_DNA"/>
</dbReference>
<dbReference type="PANTHER" id="PTHR12652:SF23">
    <property type="entry name" value="MICROBODY (PEROXISOME) PROLIFERATION PROTEIN PEROXIN 11B (EUROFUNG)"/>
    <property type="match status" value="1"/>
</dbReference>
<accession>A0A167VCR5</accession>
<dbReference type="GO" id="GO:0005778">
    <property type="term" value="C:peroxisomal membrane"/>
    <property type="evidence" value="ECO:0007669"/>
    <property type="project" value="UniProtKB-SubCell"/>
</dbReference>
<keyword evidence="5" id="KW-1133">Transmembrane helix</keyword>
<sequence length="259" mass="28497">MTSISTFQKSFIYVQSAQGLENVLRLTQAICQVVGSLQDSPASAKPWGTAVQKIGLSRRFFRFFGYVPALNRAVSVLTDRDESLSGVGFVLPLAEASRSGFMGLYLLLESLTILDAMDVYVSTSAKKLLTESFKFWFYGLVSSFICIIWQLAFYPSAVPKKAVVNEAVQEAMNEKLSDDGSKPEQPQKLTSRPIQSREMLMSDLVAVSCDILIPGSRLGWIPVNDFTVGSFSIVSSLVYGKRRWISVQRSAAANAVAHL</sequence>
<dbReference type="AlphaFoldDB" id="A0A167VCR5"/>
<evidence type="ECO:0000256" key="3">
    <source>
        <dbReference type="ARBA" id="ARBA00023140"/>
    </source>
</evidence>
<dbReference type="InterPro" id="IPR008733">
    <property type="entry name" value="PEX11"/>
</dbReference>
<feature type="transmembrane region" description="Helical" evidence="5">
    <location>
        <begin position="135"/>
        <end position="154"/>
    </location>
</feature>
<dbReference type="VEuPathDB" id="FungiDB:AAP_05728"/>
<comment type="subcellular location">
    <subcellularLocation>
        <location evidence="4">Peroxisome membrane</location>
    </subcellularLocation>
</comment>
<reference evidence="6 7" key="1">
    <citation type="journal article" date="2016" name="Genome Biol. Evol.">
        <title>Divergent and convergent evolution of fungal pathogenicity.</title>
        <authorList>
            <person name="Shang Y."/>
            <person name="Xiao G."/>
            <person name="Zheng P."/>
            <person name="Cen K."/>
            <person name="Zhan S."/>
            <person name="Wang C."/>
        </authorList>
    </citation>
    <scope>NUCLEOTIDE SEQUENCE [LARGE SCALE GENOMIC DNA]</scope>
    <source>
        <strain evidence="6 7">ARSEF 7405</strain>
    </source>
</reference>